<dbReference type="EMBL" id="JACJID010000004">
    <property type="protein sequence ID" value="MBA8928532.1"/>
    <property type="molecule type" value="Genomic_DNA"/>
</dbReference>
<dbReference type="PANTHER" id="PTHR36221">
    <property type="entry name" value="DUF742 DOMAIN-CONTAINING PROTEIN"/>
    <property type="match status" value="1"/>
</dbReference>
<dbReference type="Pfam" id="PF05331">
    <property type="entry name" value="DUF742"/>
    <property type="match status" value="1"/>
</dbReference>
<organism evidence="1 2">
    <name type="scientific">Kutzneria viridogrisea</name>
    <dbReference type="NCBI Taxonomy" id="47990"/>
    <lineage>
        <taxon>Bacteria</taxon>
        <taxon>Bacillati</taxon>
        <taxon>Actinomycetota</taxon>
        <taxon>Actinomycetes</taxon>
        <taxon>Pseudonocardiales</taxon>
        <taxon>Pseudonocardiaceae</taxon>
        <taxon>Kutzneria</taxon>
    </lineage>
</organism>
<dbReference type="InterPro" id="IPR007995">
    <property type="entry name" value="DUF742"/>
</dbReference>
<gene>
    <name evidence="1" type="ORF">BC739_005749</name>
</gene>
<proteinExistence type="predicted"/>
<comment type="caution">
    <text evidence="1">The sequence shown here is derived from an EMBL/GenBank/DDBJ whole genome shotgun (WGS) entry which is preliminary data.</text>
</comment>
<name>A0ABR6BNT6_9PSEU</name>
<reference evidence="1 2" key="1">
    <citation type="submission" date="2020-08" db="EMBL/GenBank/DDBJ databases">
        <title>Genomic Encyclopedia of Archaeal and Bacterial Type Strains, Phase II (KMG-II): from individual species to whole genera.</title>
        <authorList>
            <person name="Goeker M."/>
        </authorList>
    </citation>
    <scope>NUCLEOTIDE SEQUENCE [LARGE SCALE GENOMIC DNA]</scope>
    <source>
        <strain evidence="1 2">DSM 43850</strain>
    </source>
</reference>
<dbReference type="PANTHER" id="PTHR36221:SF1">
    <property type="entry name" value="DUF742 DOMAIN-CONTAINING PROTEIN"/>
    <property type="match status" value="1"/>
</dbReference>
<evidence type="ECO:0000313" key="2">
    <source>
        <dbReference type="Proteomes" id="UP000517916"/>
    </source>
</evidence>
<keyword evidence="2" id="KW-1185">Reference proteome</keyword>
<sequence>MAQPPDHWFDEEAGPLVRPYAMTRGRTRPATGWLDVATQVMAVDSGGDPLGLGPEHQAILRLCRQPLSIAELAAYVDLPLVVAKVLLSDLIERGDVVVRAPEQVASAPGRDLLQAVLDGVRAL</sequence>
<evidence type="ECO:0000313" key="1">
    <source>
        <dbReference type="EMBL" id="MBA8928532.1"/>
    </source>
</evidence>
<evidence type="ECO:0008006" key="3">
    <source>
        <dbReference type="Google" id="ProtNLM"/>
    </source>
</evidence>
<protein>
    <recommendedName>
        <fullName evidence="3">DUF742 domain-containing protein</fullName>
    </recommendedName>
</protein>
<dbReference type="Proteomes" id="UP000517916">
    <property type="component" value="Unassembled WGS sequence"/>
</dbReference>
<accession>A0ABR6BNT6</accession>